<comment type="caution">
    <text evidence="14">The sequence shown here is derived from an EMBL/GenBank/DDBJ whole genome shotgun (WGS) entry which is preliminary data.</text>
</comment>
<dbReference type="InterPro" id="IPR002912">
    <property type="entry name" value="ACT_dom"/>
</dbReference>
<dbReference type="CDD" id="cd12174">
    <property type="entry name" value="PGDH_like_3"/>
    <property type="match status" value="1"/>
</dbReference>
<dbReference type="InterPro" id="IPR036291">
    <property type="entry name" value="NAD(P)-bd_dom_sf"/>
</dbReference>
<dbReference type="SUPFAM" id="SSF52283">
    <property type="entry name" value="Formate/glycerate dehydrogenase catalytic domain-like"/>
    <property type="match status" value="1"/>
</dbReference>
<comment type="pathway">
    <text evidence="2">Amino-acid biosynthesis; L-serine biosynthesis; L-serine from 3-phospho-D-glycerate: step 1/3.</text>
</comment>
<name>A0ABU7RIZ5_9BACT</name>
<dbReference type="PROSITE" id="PS00065">
    <property type="entry name" value="D_2_HYDROXYACID_DH_1"/>
    <property type="match status" value="1"/>
</dbReference>
<evidence type="ECO:0000256" key="5">
    <source>
        <dbReference type="ARBA" id="ARBA00013143"/>
    </source>
</evidence>
<evidence type="ECO:0000256" key="3">
    <source>
        <dbReference type="ARBA" id="ARBA00005854"/>
    </source>
</evidence>
<dbReference type="Pfam" id="PF02826">
    <property type="entry name" value="2-Hacid_dh_C"/>
    <property type="match status" value="1"/>
</dbReference>
<evidence type="ECO:0000256" key="2">
    <source>
        <dbReference type="ARBA" id="ARBA00005216"/>
    </source>
</evidence>
<evidence type="ECO:0000256" key="9">
    <source>
        <dbReference type="ARBA" id="ARBA00030455"/>
    </source>
</evidence>
<evidence type="ECO:0000256" key="7">
    <source>
        <dbReference type="ARBA" id="ARBA00023002"/>
    </source>
</evidence>
<dbReference type="InterPro" id="IPR006139">
    <property type="entry name" value="D-isomer_2_OHA_DH_cat_dom"/>
</dbReference>
<feature type="domain" description="ACT" evidence="13">
    <location>
        <begin position="316"/>
        <end position="384"/>
    </location>
</feature>
<dbReference type="InterPro" id="IPR029752">
    <property type="entry name" value="D-isomer_DH_CS1"/>
</dbReference>
<evidence type="ECO:0000256" key="6">
    <source>
        <dbReference type="ARBA" id="ARBA00021582"/>
    </source>
</evidence>
<dbReference type="CDD" id="cd04901">
    <property type="entry name" value="ACT_3PGDH"/>
    <property type="match status" value="1"/>
</dbReference>
<dbReference type="PROSITE" id="PS00671">
    <property type="entry name" value="D_2_HYDROXYACID_DH_3"/>
    <property type="match status" value="1"/>
</dbReference>
<dbReference type="EC" id="1.1.1.95" evidence="5"/>
<keyword evidence="7 12" id="KW-0560">Oxidoreductase</keyword>
<protein>
    <recommendedName>
        <fullName evidence="6">D-3-phosphoglycerate dehydrogenase</fullName>
        <ecNumber evidence="4">1.1.1.399</ecNumber>
        <ecNumber evidence="5">1.1.1.95</ecNumber>
    </recommendedName>
    <alternativeName>
        <fullName evidence="9">2-oxoglutarate reductase</fullName>
    </alternativeName>
</protein>
<dbReference type="EC" id="1.1.1.399" evidence="4"/>
<evidence type="ECO:0000256" key="12">
    <source>
        <dbReference type="RuleBase" id="RU003719"/>
    </source>
</evidence>
<dbReference type="PROSITE" id="PS51671">
    <property type="entry name" value="ACT"/>
    <property type="match status" value="1"/>
</dbReference>
<evidence type="ECO:0000313" key="14">
    <source>
        <dbReference type="EMBL" id="MEE6187984.1"/>
    </source>
</evidence>
<dbReference type="SUPFAM" id="SSF55021">
    <property type="entry name" value="ACT-like"/>
    <property type="match status" value="1"/>
</dbReference>
<keyword evidence="15" id="KW-1185">Reference proteome</keyword>
<dbReference type="InterPro" id="IPR029753">
    <property type="entry name" value="D-isomer_DH_CS"/>
</dbReference>
<comment type="catalytic activity">
    <reaction evidence="10">
        <text>(R)-2-hydroxyglutarate + NAD(+) = 2-oxoglutarate + NADH + H(+)</text>
        <dbReference type="Rhea" id="RHEA:49612"/>
        <dbReference type="ChEBI" id="CHEBI:15378"/>
        <dbReference type="ChEBI" id="CHEBI:15801"/>
        <dbReference type="ChEBI" id="CHEBI:16810"/>
        <dbReference type="ChEBI" id="CHEBI:57540"/>
        <dbReference type="ChEBI" id="CHEBI:57945"/>
        <dbReference type="EC" id="1.1.1.399"/>
    </reaction>
</comment>
<dbReference type="Gene3D" id="3.30.70.260">
    <property type="match status" value="1"/>
</dbReference>
<comment type="similarity">
    <text evidence="3 12">Belongs to the D-isomer specific 2-hydroxyacid dehydrogenase family.</text>
</comment>
<dbReference type="InterPro" id="IPR006140">
    <property type="entry name" value="D-isomer_DH_NAD-bd"/>
</dbReference>
<keyword evidence="8" id="KW-0520">NAD</keyword>
<comment type="catalytic activity">
    <reaction evidence="11">
        <text>(2R)-3-phosphoglycerate + NAD(+) = 3-phosphooxypyruvate + NADH + H(+)</text>
        <dbReference type="Rhea" id="RHEA:12641"/>
        <dbReference type="ChEBI" id="CHEBI:15378"/>
        <dbReference type="ChEBI" id="CHEBI:18110"/>
        <dbReference type="ChEBI" id="CHEBI:57540"/>
        <dbReference type="ChEBI" id="CHEBI:57945"/>
        <dbReference type="ChEBI" id="CHEBI:58272"/>
        <dbReference type="EC" id="1.1.1.95"/>
    </reaction>
</comment>
<evidence type="ECO:0000259" key="13">
    <source>
        <dbReference type="PROSITE" id="PS51671"/>
    </source>
</evidence>
<evidence type="ECO:0000256" key="1">
    <source>
        <dbReference type="ARBA" id="ARBA00003800"/>
    </source>
</evidence>
<reference evidence="14 15" key="1">
    <citation type="submission" date="2024-01" db="EMBL/GenBank/DDBJ databases">
        <title>Niabella digestum sp. nov., isolated from waste digestion system.</title>
        <authorList>
            <person name="Zhang L."/>
        </authorList>
    </citation>
    <scope>NUCLEOTIDE SEQUENCE [LARGE SCALE GENOMIC DNA]</scope>
    <source>
        <strain evidence="14 15">A18</strain>
    </source>
</reference>
<dbReference type="Gene3D" id="3.40.50.720">
    <property type="entry name" value="NAD(P)-binding Rossmann-like Domain"/>
    <property type="match status" value="2"/>
</dbReference>
<sequence>MSYTIKTLNKISPKGLSKFGEGYVLDDNAANPDAILVRSASLHEVEFPESLLSIARAGAGVNNIPIDKCAEKGIVVFNTPGANANAVKELAIAAMLISSRKIVDGINWANSLTENVAKEVEKGKAQFVGPEIEGKVLGVIGLGAIGVLISNAAVNLGMEVLGYDPYISIDAAWGLSRGVKKAPDLKTIFEQADYITLHMPYNEKTKGTLNAAAFAQMKDGVRIINLSRGELVVDEDVLAAIESGKVSTYVTDFPNEKLINKPGVITIPHLGASTPESEDNCAEMAAKQTKLYLETGNIKNSVNFPNCEMPMSGVQRITIAHRNVPNMVGQISTALADAKLNIEHMINNSRGDYAYTIIDLENKATDDSLARIKAIEGVLRVRVI</sequence>
<accession>A0ABU7RIZ5</accession>
<evidence type="ECO:0000313" key="15">
    <source>
        <dbReference type="Proteomes" id="UP001357452"/>
    </source>
</evidence>
<dbReference type="Pfam" id="PF00389">
    <property type="entry name" value="2-Hacid_dh"/>
    <property type="match status" value="1"/>
</dbReference>
<comment type="function">
    <text evidence="1">Catalyzes the reversible oxidation of 3-phospho-D-glycerate to 3-phosphonooxypyruvate, the first step of the phosphorylated L-serine biosynthesis pathway. Also catalyzes the reversible oxidation of 2-hydroxyglutarate to 2-oxoglutarate.</text>
</comment>
<proteinExistence type="inferred from homology"/>
<dbReference type="SUPFAM" id="SSF51735">
    <property type="entry name" value="NAD(P)-binding Rossmann-fold domains"/>
    <property type="match status" value="1"/>
</dbReference>
<evidence type="ECO:0000256" key="10">
    <source>
        <dbReference type="ARBA" id="ARBA00048126"/>
    </source>
</evidence>
<dbReference type="EMBL" id="JAZGLY010000007">
    <property type="protein sequence ID" value="MEE6187984.1"/>
    <property type="molecule type" value="Genomic_DNA"/>
</dbReference>
<organism evidence="14 15">
    <name type="scientific">Niabella digestorum</name>
    <dbReference type="NCBI Taxonomy" id="3117701"/>
    <lineage>
        <taxon>Bacteria</taxon>
        <taxon>Pseudomonadati</taxon>
        <taxon>Bacteroidota</taxon>
        <taxon>Chitinophagia</taxon>
        <taxon>Chitinophagales</taxon>
        <taxon>Chitinophagaceae</taxon>
        <taxon>Niabella</taxon>
    </lineage>
</organism>
<evidence type="ECO:0000256" key="8">
    <source>
        <dbReference type="ARBA" id="ARBA00023027"/>
    </source>
</evidence>
<dbReference type="RefSeq" id="WP_330975389.1">
    <property type="nucleotide sequence ID" value="NZ_JAZGLY010000007.1"/>
</dbReference>
<evidence type="ECO:0000256" key="11">
    <source>
        <dbReference type="ARBA" id="ARBA00048731"/>
    </source>
</evidence>
<dbReference type="PANTHER" id="PTHR42938">
    <property type="entry name" value="FORMATE DEHYDROGENASE 1"/>
    <property type="match status" value="1"/>
</dbReference>
<dbReference type="PANTHER" id="PTHR42938:SF47">
    <property type="entry name" value="HYDROXYPYRUVATE REDUCTASE"/>
    <property type="match status" value="1"/>
</dbReference>
<dbReference type="InterPro" id="IPR045865">
    <property type="entry name" value="ACT-like_dom_sf"/>
</dbReference>
<evidence type="ECO:0000256" key="4">
    <source>
        <dbReference type="ARBA" id="ARBA00013001"/>
    </source>
</evidence>
<gene>
    <name evidence="14" type="ORF">V2H41_11945</name>
</gene>
<dbReference type="Proteomes" id="UP001357452">
    <property type="component" value="Unassembled WGS sequence"/>
</dbReference>